<name>A0A9X4KTL4_9BACL</name>
<protein>
    <submittedName>
        <fullName evidence="1">Uncharacterized protein</fullName>
    </submittedName>
</protein>
<proteinExistence type="predicted"/>
<accession>A0A9X4KTL4</accession>
<comment type="caution">
    <text evidence="1">The sequence shown here is derived from an EMBL/GenBank/DDBJ whole genome shotgun (WGS) entry which is preliminary data.</text>
</comment>
<sequence length="127" mass="14417">MLQLEVELQLAAFDFILGNVDLYVLPARPVHAHGRVRVIFGRKRRALAVAELRRQQMTVVAAVYPHADLDRLALNGDAARARRQLQLGRIIDDVDHVVVDSERSAAVPHVLRIALDRRARRYDALRI</sequence>
<gene>
    <name evidence="1" type="ORF">OMP40_15745</name>
</gene>
<organism evidence="1 2">
    <name type="scientific">Cohnella rhizosphaerae</name>
    <dbReference type="NCBI Taxonomy" id="1457232"/>
    <lineage>
        <taxon>Bacteria</taxon>
        <taxon>Bacillati</taxon>
        <taxon>Bacillota</taxon>
        <taxon>Bacilli</taxon>
        <taxon>Bacillales</taxon>
        <taxon>Paenibacillaceae</taxon>
        <taxon>Cohnella</taxon>
    </lineage>
</organism>
<evidence type="ECO:0000313" key="2">
    <source>
        <dbReference type="Proteomes" id="UP001153404"/>
    </source>
</evidence>
<evidence type="ECO:0000313" key="1">
    <source>
        <dbReference type="EMBL" id="MDG0810662.1"/>
    </source>
</evidence>
<dbReference type="RefSeq" id="WP_277532624.1">
    <property type="nucleotide sequence ID" value="NZ_JAPDIA010000003.1"/>
</dbReference>
<dbReference type="Proteomes" id="UP001153404">
    <property type="component" value="Unassembled WGS sequence"/>
</dbReference>
<reference evidence="1" key="1">
    <citation type="submission" date="2022-10" db="EMBL/GenBank/DDBJ databases">
        <title>Comparative genomic analysis of Cohnella hashimotonis sp. nov., isolated from the International Space Station.</title>
        <authorList>
            <person name="Simpson A."/>
            <person name="Venkateswaran K."/>
        </authorList>
    </citation>
    <scope>NUCLEOTIDE SEQUENCE</scope>
    <source>
        <strain evidence="1">DSM 28161</strain>
    </source>
</reference>
<dbReference type="EMBL" id="JAPDIA010000003">
    <property type="protein sequence ID" value="MDG0810662.1"/>
    <property type="molecule type" value="Genomic_DNA"/>
</dbReference>
<dbReference type="AlphaFoldDB" id="A0A9X4KTL4"/>
<keyword evidence="2" id="KW-1185">Reference proteome</keyword>